<evidence type="ECO:0000256" key="6">
    <source>
        <dbReference type="SAM" id="MobiDB-lite"/>
    </source>
</evidence>
<reference evidence="8 9" key="1">
    <citation type="journal article" date="2018" name="Mol. Biol. Evol.">
        <title>Broad Genomic Sampling Reveals a Smut Pathogenic Ancestry of the Fungal Clade Ustilaginomycotina.</title>
        <authorList>
            <person name="Kijpornyongpan T."/>
            <person name="Mondo S.J."/>
            <person name="Barry K."/>
            <person name="Sandor L."/>
            <person name="Lee J."/>
            <person name="Lipzen A."/>
            <person name="Pangilinan J."/>
            <person name="LaButti K."/>
            <person name="Hainaut M."/>
            <person name="Henrissat B."/>
            <person name="Grigoriev I.V."/>
            <person name="Spatafora J.W."/>
            <person name="Aime M.C."/>
        </authorList>
    </citation>
    <scope>NUCLEOTIDE SEQUENCE [LARGE SCALE GENOMIC DNA]</scope>
    <source>
        <strain evidence="8 9">MCA 3882</strain>
    </source>
</reference>
<evidence type="ECO:0000259" key="7">
    <source>
        <dbReference type="PROSITE" id="PS50115"/>
    </source>
</evidence>
<dbReference type="SMART" id="SM00105">
    <property type="entry name" value="ArfGap"/>
    <property type="match status" value="1"/>
</dbReference>
<keyword evidence="1" id="KW-0343">GTPase activation</keyword>
<dbReference type="PROSITE" id="PS50115">
    <property type="entry name" value="ARFGAP"/>
    <property type="match status" value="1"/>
</dbReference>
<dbReference type="PRINTS" id="PR00405">
    <property type="entry name" value="REVINTRACTNG"/>
</dbReference>
<feature type="region of interest" description="Disordered" evidence="6">
    <location>
        <begin position="383"/>
        <end position="411"/>
    </location>
</feature>
<keyword evidence="4" id="KW-0862">Zinc</keyword>
<feature type="compositionally biased region" description="Low complexity" evidence="6">
    <location>
        <begin position="153"/>
        <end position="168"/>
    </location>
</feature>
<dbReference type="GO" id="GO:0000139">
    <property type="term" value="C:Golgi membrane"/>
    <property type="evidence" value="ECO:0007669"/>
    <property type="project" value="GOC"/>
</dbReference>
<dbReference type="STRING" id="1280837.A0A316VLM1"/>
<feature type="compositionally biased region" description="Basic and acidic residues" evidence="6">
    <location>
        <begin position="295"/>
        <end position="320"/>
    </location>
</feature>
<dbReference type="EMBL" id="KZ819602">
    <property type="protein sequence ID" value="PWN38174.1"/>
    <property type="molecule type" value="Genomic_DNA"/>
</dbReference>
<keyword evidence="9" id="KW-1185">Reference proteome</keyword>
<evidence type="ECO:0000256" key="3">
    <source>
        <dbReference type="ARBA" id="ARBA00022771"/>
    </source>
</evidence>
<keyword evidence="2" id="KW-0479">Metal-binding</keyword>
<dbReference type="AlphaFoldDB" id="A0A316VLM1"/>
<evidence type="ECO:0000256" key="5">
    <source>
        <dbReference type="PROSITE-ProRule" id="PRU00288"/>
    </source>
</evidence>
<feature type="compositionally biased region" description="Polar residues" evidence="6">
    <location>
        <begin position="445"/>
        <end position="456"/>
    </location>
</feature>
<feature type="region of interest" description="Disordered" evidence="6">
    <location>
        <begin position="334"/>
        <end position="367"/>
    </location>
</feature>
<feature type="compositionally biased region" description="Low complexity" evidence="6">
    <location>
        <begin position="236"/>
        <end position="246"/>
    </location>
</feature>
<dbReference type="OrthoDB" id="983479at2759"/>
<dbReference type="GO" id="GO:0008270">
    <property type="term" value="F:zinc ion binding"/>
    <property type="evidence" value="ECO:0007669"/>
    <property type="project" value="UniProtKB-KW"/>
</dbReference>
<name>A0A316VLM1_9BASI</name>
<dbReference type="CDD" id="cd08831">
    <property type="entry name" value="ArfGap_ArfGap2_3_like"/>
    <property type="match status" value="1"/>
</dbReference>
<dbReference type="InterPro" id="IPR037278">
    <property type="entry name" value="ARFGAP/RecO"/>
</dbReference>
<feature type="domain" description="Arf-GAP" evidence="7">
    <location>
        <begin position="13"/>
        <end position="134"/>
    </location>
</feature>
<evidence type="ECO:0000313" key="8">
    <source>
        <dbReference type="EMBL" id="PWN38174.1"/>
    </source>
</evidence>
<feature type="region of interest" description="Disordered" evidence="6">
    <location>
        <begin position="153"/>
        <end position="320"/>
    </location>
</feature>
<feature type="compositionally biased region" description="Low complexity" evidence="6">
    <location>
        <begin position="385"/>
        <end position="402"/>
    </location>
</feature>
<dbReference type="RefSeq" id="XP_025358476.1">
    <property type="nucleotide sequence ID" value="XM_025498428.1"/>
</dbReference>
<dbReference type="InterPro" id="IPR001164">
    <property type="entry name" value="ArfGAP_dom"/>
</dbReference>
<feature type="compositionally biased region" description="Gly residues" evidence="6">
    <location>
        <begin position="271"/>
        <end position="281"/>
    </location>
</feature>
<organism evidence="8 9">
    <name type="scientific">Meira miltonrushii</name>
    <dbReference type="NCBI Taxonomy" id="1280837"/>
    <lineage>
        <taxon>Eukaryota</taxon>
        <taxon>Fungi</taxon>
        <taxon>Dikarya</taxon>
        <taxon>Basidiomycota</taxon>
        <taxon>Ustilaginomycotina</taxon>
        <taxon>Exobasidiomycetes</taxon>
        <taxon>Exobasidiales</taxon>
        <taxon>Brachybasidiaceae</taxon>
        <taxon>Meira</taxon>
    </lineage>
</organism>
<dbReference type="GO" id="GO:0048205">
    <property type="term" value="P:COPI coating of Golgi vesicle"/>
    <property type="evidence" value="ECO:0007669"/>
    <property type="project" value="TreeGrafter"/>
</dbReference>
<feature type="region of interest" description="Disordered" evidence="6">
    <location>
        <begin position="424"/>
        <end position="483"/>
    </location>
</feature>
<evidence type="ECO:0000256" key="1">
    <source>
        <dbReference type="ARBA" id="ARBA00022468"/>
    </source>
</evidence>
<dbReference type="InterPro" id="IPR038508">
    <property type="entry name" value="ArfGAP_dom_sf"/>
</dbReference>
<feature type="compositionally biased region" description="Polar residues" evidence="6">
    <location>
        <begin position="221"/>
        <end position="235"/>
    </location>
</feature>
<evidence type="ECO:0000313" key="9">
    <source>
        <dbReference type="Proteomes" id="UP000245771"/>
    </source>
</evidence>
<dbReference type="GeneID" id="37020209"/>
<dbReference type="PANTHER" id="PTHR45686:SF4">
    <property type="entry name" value="ADP-RIBOSYLATION FACTOR GTPASE ACTIVATING PROTEIN 3, ISOFORM H"/>
    <property type="match status" value="1"/>
</dbReference>
<dbReference type="SUPFAM" id="SSF57863">
    <property type="entry name" value="ArfGap/RecO-like zinc finger"/>
    <property type="match status" value="1"/>
</dbReference>
<proteinExistence type="predicted"/>
<keyword evidence="3 5" id="KW-0863">Zinc-finger</keyword>
<feature type="compositionally biased region" description="Low complexity" evidence="6">
    <location>
        <begin position="184"/>
        <end position="194"/>
    </location>
</feature>
<dbReference type="Gene3D" id="1.10.220.150">
    <property type="entry name" value="Arf GTPase activating protein"/>
    <property type="match status" value="1"/>
</dbReference>
<dbReference type="Pfam" id="PF01412">
    <property type="entry name" value="ArfGap"/>
    <property type="match status" value="1"/>
</dbReference>
<dbReference type="GO" id="GO:0005096">
    <property type="term" value="F:GTPase activator activity"/>
    <property type="evidence" value="ECO:0007669"/>
    <property type="project" value="UniProtKB-KW"/>
</dbReference>
<dbReference type="Proteomes" id="UP000245771">
    <property type="component" value="Unassembled WGS sequence"/>
</dbReference>
<dbReference type="PANTHER" id="PTHR45686">
    <property type="entry name" value="ADP-RIBOSYLATION FACTOR GTPASE ACTIVATING PROTEIN 3, ISOFORM H-RELATED"/>
    <property type="match status" value="1"/>
</dbReference>
<gene>
    <name evidence="8" type="ORF">FA14DRAFT_159872</name>
</gene>
<sequence length="532" mass="55504">MSDANGPPREELAQIFKHLISLRKENKQCFDCGAKNPSWASATYGIYICLDCSSRHRNMGVHISFVRSTTLDSWSWSQLRLMKVGGNGPAFDYFSRHGGSSFLSPAAEAKTKYTSGTARSYKEELTKRVQEDARGGPVGARVAFPGLSLNGAAGGASSNAPASSAAKGGNDEDDFFDDWDKPAAPKAAPAKAAPTGPPGIGVRRPAAPTPGAVAASAVPTNAGSATSSGFNTPERSSTPTTTTSKTLNAGRSTSGAGGRKGALGATKINAGGSGLAKGKLGGVKKAAAPIDFEEAERKAKEEEKKAKQMEEQALKEKESFEQAEAMAKAAIQAASASQAAAQVASASNGSAAAPHSPPGNRRTSQEVERLGMGFGRLNMGAQRVAAQNARSKEAAAAANGSAYDEPSYARTKFSAQKSISSDQYFERGGYDPNMSSEAKERLQSFAGQTSISSNQYFGRDDEEEEGGMGGGGAGYSGAAANGEDWAGDFEQTARDYYQRFMANPDVQSGIESFRSGAMKLSQYLEDMSRNGG</sequence>
<evidence type="ECO:0000256" key="2">
    <source>
        <dbReference type="ARBA" id="ARBA00022723"/>
    </source>
</evidence>
<feature type="compositionally biased region" description="Low complexity" evidence="6">
    <location>
        <begin position="334"/>
        <end position="353"/>
    </location>
</feature>
<accession>A0A316VLM1</accession>
<feature type="compositionally biased region" description="Low complexity" evidence="6">
    <location>
        <begin position="201"/>
        <end position="220"/>
    </location>
</feature>
<protein>
    <submittedName>
        <fullName evidence="8">ArfGap-domain-containing protein</fullName>
    </submittedName>
</protein>
<dbReference type="InParanoid" id="A0A316VLM1"/>
<evidence type="ECO:0000256" key="4">
    <source>
        <dbReference type="ARBA" id="ARBA00022833"/>
    </source>
</evidence>
<dbReference type="FunCoup" id="A0A316VLM1">
    <property type="interactions" value="329"/>
</dbReference>